<reference evidence="1 2" key="1">
    <citation type="journal article" date="2012" name="PLoS Pathog.">
        <title>Diverse lifestyles and strategies of plant pathogenesis encoded in the genomes of eighteen Dothideomycetes fungi.</title>
        <authorList>
            <person name="Ohm R.A."/>
            <person name="Feau N."/>
            <person name="Henrissat B."/>
            <person name="Schoch C.L."/>
            <person name="Horwitz B.A."/>
            <person name="Barry K.W."/>
            <person name="Condon B.J."/>
            <person name="Copeland A.C."/>
            <person name="Dhillon B."/>
            <person name="Glaser F."/>
            <person name="Hesse C.N."/>
            <person name="Kosti I."/>
            <person name="LaButti K."/>
            <person name="Lindquist E.A."/>
            <person name="Lucas S."/>
            <person name="Salamov A.A."/>
            <person name="Bradshaw R.E."/>
            <person name="Ciuffetti L."/>
            <person name="Hamelin R.C."/>
            <person name="Kema G.H.J."/>
            <person name="Lawrence C."/>
            <person name="Scott J.A."/>
            <person name="Spatafora J.W."/>
            <person name="Turgeon B.G."/>
            <person name="de Wit P.J.G.M."/>
            <person name="Zhong S."/>
            <person name="Goodwin S.B."/>
            <person name="Grigoriev I.V."/>
        </authorList>
    </citation>
    <scope>NUCLEOTIDE SEQUENCE [LARGE SCALE GENOMIC DNA]</scope>
    <source>
        <strain evidence="1 2">UAMH 10762</strain>
    </source>
</reference>
<dbReference type="HOGENOM" id="CLU_2830797_0_0_1"/>
<evidence type="ECO:0000313" key="1">
    <source>
        <dbReference type="EMBL" id="EMC99370.1"/>
    </source>
</evidence>
<dbReference type="EMBL" id="KB445552">
    <property type="protein sequence ID" value="EMC99370.1"/>
    <property type="molecule type" value="Genomic_DNA"/>
</dbReference>
<dbReference type="AlphaFoldDB" id="M2NJP9"/>
<gene>
    <name evidence="1" type="ORF">BAUCODRAFT_31688</name>
</gene>
<protein>
    <submittedName>
        <fullName evidence="1">Uncharacterized protein</fullName>
    </submittedName>
</protein>
<accession>M2NJP9</accession>
<proteinExistence type="predicted"/>
<dbReference type="GeneID" id="19111555"/>
<organism evidence="1 2">
    <name type="scientific">Baudoinia panamericana (strain UAMH 10762)</name>
    <name type="common">Angels' share fungus</name>
    <name type="synonym">Baudoinia compniacensis (strain UAMH 10762)</name>
    <dbReference type="NCBI Taxonomy" id="717646"/>
    <lineage>
        <taxon>Eukaryota</taxon>
        <taxon>Fungi</taxon>
        <taxon>Dikarya</taxon>
        <taxon>Ascomycota</taxon>
        <taxon>Pezizomycotina</taxon>
        <taxon>Dothideomycetes</taxon>
        <taxon>Dothideomycetidae</taxon>
        <taxon>Mycosphaerellales</taxon>
        <taxon>Teratosphaeriaceae</taxon>
        <taxon>Baudoinia</taxon>
    </lineage>
</organism>
<evidence type="ECO:0000313" key="2">
    <source>
        <dbReference type="Proteomes" id="UP000011761"/>
    </source>
</evidence>
<name>M2NJP9_BAUPA</name>
<keyword evidence="2" id="KW-1185">Reference proteome</keyword>
<dbReference type="KEGG" id="bcom:BAUCODRAFT_31688"/>
<dbReference type="RefSeq" id="XP_007673631.1">
    <property type="nucleotide sequence ID" value="XM_007675441.1"/>
</dbReference>
<sequence length="66" mass="7424">MCLSIRPAPAAKERSCVLSCKRWEVLRTVKPLGCLDRSCAFVDDRVSLRQHKGETVRDHLDAAPCQ</sequence>
<dbReference type="Proteomes" id="UP000011761">
    <property type="component" value="Unassembled WGS sequence"/>
</dbReference>